<name>A0ACC0LJ66_RHOML</name>
<sequence>MEGGARMIVTIFTVCLIFLPPTSATLGPKGLRMGFYENSCPRAEEIVAEVVSDAYRKDPGIAAGFLRLFFHDCFVNGCDASILLDSIPSGEKVEKDSPANGKFLRGLEVIDTAKARLESECPGIVSCADTLSFATRDGSVLAGVPQYNMPGGRRDGLVSRAIDVISNVPLVNAPIQQITQLFVKKGLTQEEMVVLTGAHSIGVAHCSNFAYRVNKYNDTFQIDPKLDDADSAKIKSACQRQVSNEEIEKTTLPFDTHTPFKMDGGFYTNLLNGTGLIESDQAMALDPRTRPIVERLAEDEGKWLNQFGRAMSRLAAVDVKTGSEGEIRKQCRSVNLENKGNIGIAQNLGKTNNTAGLGDRSDFPSNSIDSLHDFMRTMP</sequence>
<accession>A0ACC0LJ66</accession>
<comment type="caution">
    <text evidence="1">The sequence shown here is derived from an EMBL/GenBank/DDBJ whole genome shotgun (WGS) entry which is preliminary data.</text>
</comment>
<proteinExistence type="predicted"/>
<protein>
    <submittedName>
        <fullName evidence="1">Uncharacterized protein</fullName>
    </submittedName>
</protein>
<evidence type="ECO:0000313" key="1">
    <source>
        <dbReference type="EMBL" id="KAI8528208.1"/>
    </source>
</evidence>
<dbReference type="EMBL" id="CM046399">
    <property type="protein sequence ID" value="KAI8528208.1"/>
    <property type="molecule type" value="Genomic_DNA"/>
</dbReference>
<organism evidence="1 2">
    <name type="scientific">Rhododendron molle</name>
    <name type="common">Chinese azalea</name>
    <name type="synonym">Azalea mollis</name>
    <dbReference type="NCBI Taxonomy" id="49168"/>
    <lineage>
        <taxon>Eukaryota</taxon>
        <taxon>Viridiplantae</taxon>
        <taxon>Streptophyta</taxon>
        <taxon>Embryophyta</taxon>
        <taxon>Tracheophyta</taxon>
        <taxon>Spermatophyta</taxon>
        <taxon>Magnoliopsida</taxon>
        <taxon>eudicotyledons</taxon>
        <taxon>Gunneridae</taxon>
        <taxon>Pentapetalae</taxon>
        <taxon>asterids</taxon>
        <taxon>Ericales</taxon>
        <taxon>Ericaceae</taxon>
        <taxon>Ericoideae</taxon>
        <taxon>Rhodoreae</taxon>
        <taxon>Rhododendron</taxon>
    </lineage>
</organism>
<evidence type="ECO:0000313" key="2">
    <source>
        <dbReference type="Proteomes" id="UP001062846"/>
    </source>
</evidence>
<keyword evidence="2" id="KW-1185">Reference proteome</keyword>
<gene>
    <name evidence="1" type="ORF">RHMOL_Rhmol12G0132700</name>
</gene>
<reference evidence="1" key="1">
    <citation type="submission" date="2022-02" db="EMBL/GenBank/DDBJ databases">
        <title>Plant Genome Project.</title>
        <authorList>
            <person name="Zhang R.-G."/>
        </authorList>
    </citation>
    <scope>NUCLEOTIDE SEQUENCE</scope>
    <source>
        <strain evidence="1">AT1</strain>
    </source>
</reference>
<dbReference type="Proteomes" id="UP001062846">
    <property type="component" value="Chromosome 12"/>
</dbReference>